<keyword evidence="3" id="KW-1185">Reference proteome</keyword>
<organism evidence="2 3">
    <name type="scientific">Ascobolus immersus RN42</name>
    <dbReference type="NCBI Taxonomy" id="1160509"/>
    <lineage>
        <taxon>Eukaryota</taxon>
        <taxon>Fungi</taxon>
        <taxon>Dikarya</taxon>
        <taxon>Ascomycota</taxon>
        <taxon>Pezizomycotina</taxon>
        <taxon>Pezizomycetes</taxon>
        <taxon>Pezizales</taxon>
        <taxon>Ascobolaceae</taxon>
        <taxon>Ascobolus</taxon>
    </lineage>
</organism>
<gene>
    <name evidence="2" type="ORF">BJ508DRAFT_149943</name>
</gene>
<evidence type="ECO:0000256" key="1">
    <source>
        <dbReference type="SAM" id="MobiDB-lite"/>
    </source>
</evidence>
<sequence length="153" mass="16299">MRLSSIPRHFAKPRFNPGLAIVDSSSASAIVLLFVSVSHGVPLTTDSTASMYRQKQQGGSDSTNQPDVNAHSPRWISTDMGGRTQIRASSSEIDAQTTGKLFMLLKSEAFSELPTSACSILESLLTLESASQNSQCVQTYVAAEGEACDAARS</sequence>
<accession>A0A3N4IB83</accession>
<feature type="compositionally biased region" description="Polar residues" evidence="1">
    <location>
        <begin position="51"/>
        <end position="67"/>
    </location>
</feature>
<feature type="region of interest" description="Disordered" evidence="1">
    <location>
        <begin position="51"/>
        <end position="77"/>
    </location>
</feature>
<dbReference type="Proteomes" id="UP000275078">
    <property type="component" value="Unassembled WGS sequence"/>
</dbReference>
<evidence type="ECO:0000313" key="2">
    <source>
        <dbReference type="EMBL" id="RPA78984.1"/>
    </source>
</evidence>
<dbReference type="AlphaFoldDB" id="A0A3N4IB83"/>
<proteinExistence type="predicted"/>
<name>A0A3N4IB83_ASCIM</name>
<reference evidence="2 3" key="1">
    <citation type="journal article" date="2018" name="Nat. Ecol. Evol.">
        <title>Pezizomycetes genomes reveal the molecular basis of ectomycorrhizal truffle lifestyle.</title>
        <authorList>
            <person name="Murat C."/>
            <person name="Payen T."/>
            <person name="Noel B."/>
            <person name="Kuo A."/>
            <person name="Morin E."/>
            <person name="Chen J."/>
            <person name="Kohler A."/>
            <person name="Krizsan K."/>
            <person name="Balestrini R."/>
            <person name="Da Silva C."/>
            <person name="Montanini B."/>
            <person name="Hainaut M."/>
            <person name="Levati E."/>
            <person name="Barry K.W."/>
            <person name="Belfiori B."/>
            <person name="Cichocki N."/>
            <person name="Clum A."/>
            <person name="Dockter R.B."/>
            <person name="Fauchery L."/>
            <person name="Guy J."/>
            <person name="Iotti M."/>
            <person name="Le Tacon F."/>
            <person name="Lindquist E.A."/>
            <person name="Lipzen A."/>
            <person name="Malagnac F."/>
            <person name="Mello A."/>
            <person name="Molinier V."/>
            <person name="Miyauchi S."/>
            <person name="Poulain J."/>
            <person name="Riccioni C."/>
            <person name="Rubini A."/>
            <person name="Sitrit Y."/>
            <person name="Splivallo R."/>
            <person name="Traeger S."/>
            <person name="Wang M."/>
            <person name="Zifcakova L."/>
            <person name="Wipf D."/>
            <person name="Zambonelli A."/>
            <person name="Paolocci F."/>
            <person name="Nowrousian M."/>
            <person name="Ottonello S."/>
            <person name="Baldrian P."/>
            <person name="Spatafora J.W."/>
            <person name="Henrissat B."/>
            <person name="Nagy L.G."/>
            <person name="Aury J.M."/>
            <person name="Wincker P."/>
            <person name="Grigoriev I.V."/>
            <person name="Bonfante P."/>
            <person name="Martin F.M."/>
        </authorList>
    </citation>
    <scope>NUCLEOTIDE SEQUENCE [LARGE SCALE GENOMIC DNA]</scope>
    <source>
        <strain evidence="2 3">RN42</strain>
    </source>
</reference>
<protein>
    <submittedName>
        <fullName evidence="2">Uncharacterized protein</fullName>
    </submittedName>
</protein>
<evidence type="ECO:0000313" key="3">
    <source>
        <dbReference type="Proteomes" id="UP000275078"/>
    </source>
</evidence>
<dbReference type="EMBL" id="ML119704">
    <property type="protein sequence ID" value="RPA78984.1"/>
    <property type="molecule type" value="Genomic_DNA"/>
</dbReference>